<dbReference type="GO" id="GO:0003677">
    <property type="term" value="F:DNA binding"/>
    <property type="evidence" value="ECO:0007669"/>
    <property type="project" value="UniProtKB-KW"/>
</dbReference>
<organism evidence="5">
    <name type="scientific">Agromyces sp. G08B096</name>
    <dbReference type="NCBI Taxonomy" id="3156399"/>
    <lineage>
        <taxon>Bacteria</taxon>
        <taxon>Bacillati</taxon>
        <taxon>Actinomycetota</taxon>
        <taxon>Actinomycetes</taxon>
        <taxon>Micrococcales</taxon>
        <taxon>Microbacteriaceae</taxon>
        <taxon>Agromyces</taxon>
    </lineage>
</organism>
<evidence type="ECO:0000256" key="3">
    <source>
        <dbReference type="ARBA" id="ARBA00023163"/>
    </source>
</evidence>
<feature type="domain" description="HTH hxlR-type" evidence="4">
    <location>
        <begin position="14"/>
        <end position="112"/>
    </location>
</feature>
<dbReference type="InterPro" id="IPR036390">
    <property type="entry name" value="WH_DNA-bd_sf"/>
</dbReference>
<keyword evidence="1" id="KW-0805">Transcription regulation</keyword>
<dbReference type="PROSITE" id="PS51118">
    <property type="entry name" value="HTH_HXLR"/>
    <property type="match status" value="1"/>
</dbReference>
<dbReference type="InterPro" id="IPR036388">
    <property type="entry name" value="WH-like_DNA-bd_sf"/>
</dbReference>
<protein>
    <submittedName>
        <fullName evidence="5">Helix-turn-helix domain-containing protein</fullName>
    </submittedName>
</protein>
<gene>
    <name evidence="5" type="ORF">ABIQ69_03610</name>
</gene>
<evidence type="ECO:0000313" key="5">
    <source>
        <dbReference type="EMBL" id="XBX83025.1"/>
    </source>
</evidence>
<evidence type="ECO:0000259" key="4">
    <source>
        <dbReference type="PROSITE" id="PS51118"/>
    </source>
</evidence>
<dbReference type="Pfam" id="PF01638">
    <property type="entry name" value="HxlR"/>
    <property type="match status" value="1"/>
</dbReference>
<dbReference type="EMBL" id="CP158374">
    <property type="protein sequence ID" value="XBX83025.1"/>
    <property type="molecule type" value="Genomic_DNA"/>
</dbReference>
<sequence length="118" mass="13039">MTEVSRGDDRVADCHVRAATDVLSHRWDGVVLAALGSGPRRRVELLRTIGQVRDKPLTEALTRLSEANLIVRREVRNPPGMSYELTPLGQSFHDGPLQALASWAHEHGEELLQPSPAE</sequence>
<name>A0AAU7WA16_9MICO</name>
<dbReference type="InterPro" id="IPR002577">
    <property type="entry name" value="HTH_HxlR"/>
</dbReference>
<keyword evidence="3" id="KW-0804">Transcription</keyword>
<proteinExistence type="predicted"/>
<evidence type="ECO:0000256" key="2">
    <source>
        <dbReference type="ARBA" id="ARBA00023125"/>
    </source>
</evidence>
<evidence type="ECO:0000256" key="1">
    <source>
        <dbReference type="ARBA" id="ARBA00023015"/>
    </source>
</evidence>
<dbReference type="PANTHER" id="PTHR33204:SF18">
    <property type="entry name" value="TRANSCRIPTIONAL REGULATORY PROTEIN"/>
    <property type="match status" value="1"/>
</dbReference>
<dbReference type="SUPFAM" id="SSF46785">
    <property type="entry name" value="Winged helix' DNA-binding domain"/>
    <property type="match status" value="1"/>
</dbReference>
<dbReference type="RefSeq" id="WP_350349041.1">
    <property type="nucleotide sequence ID" value="NZ_CP158374.1"/>
</dbReference>
<dbReference type="AlphaFoldDB" id="A0AAU7WA16"/>
<dbReference type="PANTHER" id="PTHR33204">
    <property type="entry name" value="TRANSCRIPTIONAL REGULATOR, MARR FAMILY"/>
    <property type="match status" value="1"/>
</dbReference>
<dbReference type="Gene3D" id="1.10.10.10">
    <property type="entry name" value="Winged helix-like DNA-binding domain superfamily/Winged helix DNA-binding domain"/>
    <property type="match status" value="1"/>
</dbReference>
<reference evidence="5" key="1">
    <citation type="submission" date="2024-05" db="EMBL/GenBank/DDBJ databases">
        <authorList>
            <person name="Yu L."/>
        </authorList>
    </citation>
    <scope>NUCLEOTIDE SEQUENCE</scope>
    <source>
        <strain evidence="5">G08B096</strain>
    </source>
</reference>
<accession>A0AAU7WA16</accession>
<keyword evidence="2" id="KW-0238">DNA-binding</keyword>